<name>A0A6J8E8J6_MYTCO</name>
<keyword evidence="3" id="KW-1185">Reference proteome</keyword>
<dbReference type="PANTHER" id="PTHR46513">
    <property type="entry name" value="VITELLOGENIN RECEPTOR-LIKE PROTEIN-RELATED-RELATED"/>
    <property type="match status" value="1"/>
</dbReference>
<accession>A0A6J8E8J6</accession>
<evidence type="ECO:0000313" key="3">
    <source>
        <dbReference type="Proteomes" id="UP000507470"/>
    </source>
</evidence>
<dbReference type="SUPFAM" id="SSF63825">
    <property type="entry name" value="YWTD domain"/>
    <property type="match status" value="1"/>
</dbReference>
<proteinExistence type="predicted"/>
<gene>
    <name evidence="2" type="ORF">MCOR_49029</name>
</gene>
<dbReference type="Gene3D" id="2.120.10.30">
    <property type="entry name" value="TolB, C-terminal domain"/>
    <property type="match status" value="1"/>
</dbReference>
<dbReference type="InterPro" id="IPR000033">
    <property type="entry name" value="LDLR_classB_rpt"/>
</dbReference>
<dbReference type="Proteomes" id="UP000507470">
    <property type="component" value="Unassembled WGS sequence"/>
</dbReference>
<reference evidence="2 3" key="1">
    <citation type="submission" date="2020-06" db="EMBL/GenBank/DDBJ databases">
        <authorList>
            <person name="Li R."/>
            <person name="Bekaert M."/>
        </authorList>
    </citation>
    <scope>NUCLEOTIDE SEQUENCE [LARGE SCALE GENOMIC DNA]</scope>
    <source>
        <strain evidence="3">wild</strain>
    </source>
</reference>
<dbReference type="AlphaFoldDB" id="A0A6J8E8J6"/>
<organism evidence="2 3">
    <name type="scientific">Mytilus coruscus</name>
    <name type="common">Sea mussel</name>
    <dbReference type="NCBI Taxonomy" id="42192"/>
    <lineage>
        <taxon>Eukaryota</taxon>
        <taxon>Metazoa</taxon>
        <taxon>Spiralia</taxon>
        <taxon>Lophotrochozoa</taxon>
        <taxon>Mollusca</taxon>
        <taxon>Bivalvia</taxon>
        <taxon>Autobranchia</taxon>
        <taxon>Pteriomorphia</taxon>
        <taxon>Mytilida</taxon>
        <taxon>Mytiloidea</taxon>
        <taxon>Mytilidae</taxon>
        <taxon>Mytilinae</taxon>
        <taxon>Mytilus</taxon>
    </lineage>
</organism>
<dbReference type="InterPro" id="IPR050778">
    <property type="entry name" value="Cueball_EGF_LRP_Nidogen"/>
</dbReference>
<dbReference type="InterPro" id="IPR011042">
    <property type="entry name" value="6-blade_b-propeller_TolB-like"/>
</dbReference>
<dbReference type="SMART" id="SM00135">
    <property type="entry name" value="LY"/>
    <property type="match status" value="2"/>
</dbReference>
<feature type="domain" description="Prolow-density lipoprotein receptor-related protein 1-like beta-propeller" evidence="1">
    <location>
        <begin position="84"/>
        <end position="221"/>
    </location>
</feature>
<dbReference type="Pfam" id="PF16472">
    <property type="entry name" value="DUF5050"/>
    <property type="match status" value="1"/>
</dbReference>
<evidence type="ECO:0000313" key="2">
    <source>
        <dbReference type="EMBL" id="CAC5416396.1"/>
    </source>
</evidence>
<protein>
    <recommendedName>
        <fullName evidence="1">Prolow-density lipoprotein receptor-related protein 1-like beta-propeller domain-containing protein</fullName>
    </recommendedName>
</protein>
<dbReference type="InterPro" id="IPR032485">
    <property type="entry name" value="LRP1-like_beta_prop"/>
</dbReference>
<evidence type="ECO:0000259" key="1">
    <source>
        <dbReference type="Pfam" id="PF16472"/>
    </source>
</evidence>
<dbReference type="OrthoDB" id="382013at2759"/>
<dbReference type="EMBL" id="CACVKT020008632">
    <property type="protein sequence ID" value="CAC5416396.1"/>
    <property type="molecule type" value="Genomic_DNA"/>
</dbReference>
<sequence length="257" mass="29117">MKIIFQTNGLVKELDLSTGNVIILADVSSRVFAMAYDYKYGYIFLPRYELGGILRLHYTSDQSLVTVVPAAATPVNVVIDPMYDHLYWTERYTGGRIARCNFGGSNMTLITNEIQPWAIMLDLTNRWLYYSIIQPGDRSINRVRLNGSDKQTVSVLPNQILGLEMDIDQKRIYWLDFDTGKVQSARTNGSGVTEIFDSGATTSNYDFVINGDNIYCTSYNKIIKFPKYPGTTSQVIFTDISVINSILVLLTKGKYRY</sequence>